<keyword evidence="5" id="KW-1015">Disulfide bond</keyword>
<evidence type="ECO:0000256" key="6">
    <source>
        <dbReference type="RuleBase" id="RU367102"/>
    </source>
</evidence>
<evidence type="ECO:0000256" key="2">
    <source>
        <dbReference type="ARBA" id="ARBA00008127"/>
    </source>
</evidence>
<gene>
    <name evidence="7" type="primary">EPFL1</name>
    <name evidence="7" type="ORF">KSP40_PGU011549</name>
</gene>
<comment type="caution">
    <text evidence="7">The sequence shown here is derived from an EMBL/GenBank/DDBJ whole genome shotgun (WGS) entry which is preliminary data.</text>
</comment>
<evidence type="ECO:0000256" key="5">
    <source>
        <dbReference type="ARBA" id="ARBA00023157"/>
    </source>
</evidence>
<comment type="similarity">
    <text evidence="2 6">Belongs to the plant cysteine rich small secretory peptide family. Epidermal patterning factor subfamily.</text>
</comment>
<feature type="signal peptide" evidence="6">
    <location>
        <begin position="1"/>
        <end position="27"/>
    </location>
</feature>
<dbReference type="EMBL" id="JBBWWR010000019">
    <property type="protein sequence ID" value="KAK8941906.1"/>
    <property type="molecule type" value="Genomic_DNA"/>
</dbReference>
<dbReference type="PANTHER" id="PTHR33109">
    <property type="entry name" value="EPIDERMAL PATTERNING FACTOR-LIKE PROTEIN 4"/>
    <property type="match status" value="1"/>
</dbReference>
<protein>
    <recommendedName>
        <fullName evidence="6">Epidermal patterning factor-like protein</fullName>
    </recommendedName>
</protein>
<evidence type="ECO:0000256" key="3">
    <source>
        <dbReference type="ARBA" id="ARBA00022525"/>
    </source>
</evidence>
<evidence type="ECO:0000313" key="7">
    <source>
        <dbReference type="EMBL" id="KAK8941906.1"/>
    </source>
</evidence>
<name>A0ABR2LIJ9_9ASPA</name>
<dbReference type="PANTHER" id="PTHR33109:SF3">
    <property type="entry name" value="EPIDERMAL PATTERNING FACTOR-LIKE PROTEIN"/>
    <property type="match status" value="1"/>
</dbReference>
<dbReference type="InterPro" id="IPR039455">
    <property type="entry name" value="EPFL"/>
</dbReference>
<evidence type="ECO:0000256" key="4">
    <source>
        <dbReference type="ARBA" id="ARBA00022729"/>
    </source>
</evidence>
<reference evidence="7 8" key="1">
    <citation type="journal article" date="2022" name="Nat. Plants">
        <title>Genomes of leafy and leafless Platanthera orchids illuminate the evolution of mycoheterotrophy.</title>
        <authorList>
            <person name="Li M.H."/>
            <person name="Liu K.W."/>
            <person name="Li Z."/>
            <person name="Lu H.C."/>
            <person name="Ye Q.L."/>
            <person name="Zhang D."/>
            <person name="Wang J.Y."/>
            <person name="Li Y.F."/>
            <person name="Zhong Z.M."/>
            <person name="Liu X."/>
            <person name="Yu X."/>
            <person name="Liu D.K."/>
            <person name="Tu X.D."/>
            <person name="Liu B."/>
            <person name="Hao Y."/>
            <person name="Liao X.Y."/>
            <person name="Jiang Y.T."/>
            <person name="Sun W.H."/>
            <person name="Chen J."/>
            <person name="Chen Y.Q."/>
            <person name="Ai Y."/>
            <person name="Zhai J.W."/>
            <person name="Wu S.S."/>
            <person name="Zhou Z."/>
            <person name="Hsiao Y.Y."/>
            <person name="Wu W.L."/>
            <person name="Chen Y.Y."/>
            <person name="Lin Y.F."/>
            <person name="Hsu J.L."/>
            <person name="Li C.Y."/>
            <person name="Wang Z.W."/>
            <person name="Zhao X."/>
            <person name="Zhong W.Y."/>
            <person name="Ma X.K."/>
            <person name="Ma L."/>
            <person name="Huang J."/>
            <person name="Chen G.Z."/>
            <person name="Huang M.Z."/>
            <person name="Huang L."/>
            <person name="Peng D.H."/>
            <person name="Luo Y.B."/>
            <person name="Zou S.Q."/>
            <person name="Chen S.P."/>
            <person name="Lan S."/>
            <person name="Tsai W.C."/>
            <person name="Van de Peer Y."/>
            <person name="Liu Z.J."/>
        </authorList>
    </citation>
    <scope>NUCLEOTIDE SEQUENCE [LARGE SCALE GENOMIC DNA]</scope>
    <source>
        <strain evidence="7">Lor288</strain>
    </source>
</reference>
<proteinExistence type="inferred from homology"/>
<dbReference type="Pfam" id="PF17181">
    <property type="entry name" value="EPF"/>
    <property type="match status" value="1"/>
</dbReference>
<keyword evidence="6" id="KW-0217">Developmental protein</keyword>
<dbReference type="Proteomes" id="UP001412067">
    <property type="component" value="Unassembled WGS sequence"/>
</dbReference>
<sequence length="128" mass="13897">MSSVIMSHVLLATALLHFLLLHNSVSSAGKYLRPLLTSPPPLQVITAAAEEEKIRLGSTPPSCHNRCNACNPCRAVQIPTMAGQTDRLGQIDVSGRRRPPDQLAYGLFSSNYKPLGWRCGCGARLFNP</sequence>
<keyword evidence="3 6" id="KW-0964">Secreted</keyword>
<evidence type="ECO:0000256" key="1">
    <source>
        <dbReference type="ARBA" id="ARBA00004613"/>
    </source>
</evidence>
<feature type="chain" id="PRO_5044987265" description="Epidermal patterning factor-like protein" evidence="6">
    <location>
        <begin position="28"/>
        <end position="128"/>
    </location>
</feature>
<keyword evidence="8" id="KW-1185">Reference proteome</keyword>
<accession>A0ABR2LIJ9</accession>
<comment type="function">
    <text evidence="6">Controls stomatal patterning.</text>
</comment>
<keyword evidence="4 6" id="KW-0732">Signal</keyword>
<evidence type="ECO:0000313" key="8">
    <source>
        <dbReference type="Proteomes" id="UP001412067"/>
    </source>
</evidence>
<comment type="subcellular location">
    <subcellularLocation>
        <location evidence="1 6">Secreted</location>
    </subcellularLocation>
</comment>
<organism evidence="7 8">
    <name type="scientific">Platanthera guangdongensis</name>
    <dbReference type="NCBI Taxonomy" id="2320717"/>
    <lineage>
        <taxon>Eukaryota</taxon>
        <taxon>Viridiplantae</taxon>
        <taxon>Streptophyta</taxon>
        <taxon>Embryophyta</taxon>
        <taxon>Tracheophyta</taxon>
        <taxon>Spermatophyta</taxon>
        <taxon>Magnoliopsida</taxon>
        <taxon>Liliopsida</taxon>
        <taxon>Asparagales</taxon>
        <taxon>Orchidaceae</taxon>
        <taxon>Orchidoideae</taxon>
        <taxon>Orchideae</taxon>
        <taxon>Orchidinae</taxon>
        <taxon>Platanthera</taxon>
    </lineage>
</organism>